<dbReference type="Gene3D" id="1.10.530.10">
    <property type="match status" value="1"/>
</dbReference>
<evidence type="ECO:0000256" key="2">
    <source>
        <dbReference type="SAM" id="SignalP"/>
    </source>
</evidence>
<organism evidence="4 5">
    <name type="scientific">Entomospira culicis</name>
    <dbReference type="NCBI Taxonomy" id="2719989"/>
    <lineage>
        <taxon>Bacteria</taxon>
        <taxon>Pseudomonadati</taxon>
        <taxon>Spirochaetota</taxon>
        <taxon>Spirochaetia</taxon>
        <taxon>Spirochaetales</taxon>
        <taxon>Spirochaetaceae</taxon>
        <taxon>Entomospira</taxon>
    </lineage>
</organism>
<dbReference type="InterPro" id="IPR008258">
    <property type="entry name" value="Transglycosylase_SLT_dom_1"/>
</dbReference>
<dbReference type="CDD" id="cd13401">
    <property type="entry name" value="Slt70-like"/>
    <property type="match status" value="1"/>
</dbReference>
<keyword evidence="5" id="KW-1185">Reference proteome</keyword>
<dbReference type="Pfam" id="PF01464">
    <property type="entry name" value="SLT"/>
    <property type="match status" value="1"/>
</dbReference>
<feature type="signal peptide" evidence="2">
    <location>
        <begin position="1"/>
        <end position="22"/>
    </location>
</feature>
<dbReference type="PANTHER" id="PTHR37423:SF2">
    <property type="entry name" value="MEMBRANE-BOUND LYTIC MUREIN TRANSGLYCOSYLASE C"/>
    <property type="match status" value="1"/>
</dbReference>
<protein>
    <submittedName>
        <fullName evidence="4">Lytic transglycosylase domain-containing protein</fullName>
    </submittedName>
</protein>
<name>A0A968GEI7_9SPIO</name>
<evidence type="ECO:0000256" key="1">
    <source>
        <dbReference type="ARBA" id="ARBA00007734"/>
    </source>
</evidence>
<evidence type="ECO:0000313" key="4">
    <source>
        <dbReference type="EMBL" id="NIZ69084.1"/>
    </source>
</evidence>
<dbReference type="AlphaFoldDB" id="A0A968GEI7"/>
<comment type="caution">
    <text evidence="4">The sequence shown here is derived from an EMBL/GenBank/DDBJ whole genome shotgun (WGS) entry which is preliminary data.</text>
</comment>
<gene>
    <name evidence="4" type="ORF">HCT48_02505</name>
</gene>
<dbReference type="RefSeq" id="WP_167695185.1">
    <property type="nucleotide sequence ID" value="NZ_CP118181.1"/>
</dbReference>
<dbReference type="InterPro" id="IPR023346">
    <property type="entry name" value="Lysozyme-like_dom_sf"/>
</dbReference>
<dbReference type="NCBIfam" id="NF047373">
    <property type="entry name" value="BB0259_flg_lyt"/>
    <property type="match status" value="1"/>
</dbReference>
<evidence type="ECO:0000259" key="3">
    <source>
        <dbReference type="Pfam" id="PF01464"/>
    </source>
</evidence>
<proteinExistence type="inferred from homology"/>
<accession>A0A968GEI7</accession>
<dbReference type="SUPFAM" id="SSF53955">
    <property type="entry name" value="Lysozyme-like"/>
    <property type="match status" value="1"/>
</dbReference>
<reference evidence="4" key="1">
    <citation type="submission" date="2020-03" db="EMBL/GenBank/DDBJ databases">
        <title>Spirochaetal bacteria isolated from arthropods constitute a novel genus Entomospira genus novum within the order Spirochaetales.</title>
        <authorList>
            <person name="Grana-Miraglia L."/>
            <person name="Sikutova S."/>
            <person name="Fingerle V."/>
            <person name="Sing A."/>
            <person name="Castillo-Ramirez S."/>
            <person name="Margos G."/>
            <person name="Rudolf I."/>
        </authorList>
    </citation>
    <scope>NUCLEOTIDE SEQUENCE</scope>
    <source>
        <strain evidence="4">BR149</strain>
    </source>
</reference>
<dbReference type="Proteomes" id="UP000778951">
    <property type="component" value="Unassembled WGS sequence"/>
</dbReference>
<feature type="domain" description="Transglycosylase SLT" evidence="3">
    <location>
        <begin position="588"/>
        <end position="700"/>
    </location>
</feature>
<dbReference type="PANTHER" id="PTHR37423">
    <property type="entry name" value="SOLUBLE LYTIC MUREIN TRANSGLYCOSYLASE-RELATED"/>
    <property type="match status" value="1"/>
</dbReference>
<evidence type="ECO:0000313" key="5">
    <source>
        <dbReference type="Proteomes" id="UP000778951"/>
    </source>
</evidence>
<feature type="chain" id="PRO_5036948190" evidence="2">
    <location>
        <begin position="23"/>
        <end position="754"/>
    </location>
</feature>
<dbReference type="EMBL" id="JAATLM010000001">
    <property type="protein sequence ID" value="NIZ69084.1"/>
    <property type="molecule type" value="Genomic_DNA"/>
</dbReference>
<comment type="similarity">
    <text evidence="1">Belongs to the transglycosylase Slt family.</text>
</comment>
<sequence length="754" mass="86527">MKQYVYLPLFILSFFSLLNCSASHLENSFTAPRDDHARLKTLTLMRTPHPDASLSTKELQQAGLGSDYYYSYHLLAMNEEKKAFHLLLAGIRSDNPWFEYHALQTMNLAKDAQQRGLIAKQLQKLSKNDQKATAILYTRAQLAYHQQEYEESLQHLQATDPLRLEALTIKEDANTLKILNNMHLKRAFWQNGVEELLLKWPLHPQFSEIVTELVDNTTSESFPLLPIVQAMKTMQDRRTRENFLALDALITTKATHPFLSYPTMVRPYIQLAGYVNQREVAIEQLQSALKHIDPSHPAYFEIQRANAVLHWRLGRYKTSVELFAPIISLATNNQDYNDVVWYYLNSLYRNNPKDFMDAIASQKILIHQEASWFDDLFQIILRDFVANRKFAELEKVHNLIIDRQASNQMRAQYGWVLARAMHHGFIPLNRARMLAYLQEATLDPFSYAAFMAATALNEVPVALHNVHRLSSPLLQEENDLSAILEIDKTSEAFSSFASAAAVSKQPSADLHLLGFIYYGLNQIAIDKSIATRTLVQTDTLRLLARALDEQGEHLQAIRMMNRARSKPLFQPDQGDLRVLYPRAFYEEIHQAAQSIDLKTSIYLGLIRTESGFSPEIQSRASAQGLAQVMPATAKDMARQLRIPENDIDLSDVTQNLLISSNYIYWIQGRLPGLYAQLAGYNGGPNRVRRWREEWKDLPEELFIEAIPYAETRNYVKSIVVASATYEYLYNNETPLLVISHIYPSFKRTNTYASQ</sequence>
<keyword evidence="2" id="KW-0732">Signal</keyword>